<dbReference type="EMBL" id="JAACNH010000003">
    <property type="protein sequence ID" value="KAG8446600.1"/>
    <property type="molecule type" value="Genomic_DNA"/>
</dbReference>
<evidence type="ECO:0000259" key="2">
    <source>
        <dbReference type="SMART" id="SM00460"/>
    </source>
</evidence>
<dbReference type="InterPro" id="IPR050779">
    <property type="entry name" value="Transglutaminase"/>
</dbReference>
<dbReference type="SMART" id="SM00460">
    <property type="entry name" value="TGc"/>
    <property type="match status" value="1"/>
</dbReference>
<evidence type="ECO:0000313" key="4">
    <source>
        <dbReference type="Proteomes" id="UP000812440"/>
    </source>
</evidence>
<dbReference type="SUPFAM" id="SSF49309">
    <property type="entry name" value="Transglutaminase, two C-terminal domains"/>
    <property type="match status" value="4"/>
</dbReference>
<evidence type="ECO:0000256" key="1">
    <source>
        <dbReference type="ARBA" id="ARBA00005968"/>
    </source>
</evidence>
<comment type="similarity">
    <text evidence="1">Belongs to the transglutaminase superfamily. Transglutaminase family.</text>
</comment>
<dbReference type="FunFam" id="2.60.40.10:FF:000090">
    <property type="entry name" value="Protein-glutamine gamma-glutamyltransferase 2"/>
    <property type="match status" value="2"/>
</dbReference>
<dbReference type="InterPro" id="IPR036985">
    <property type="entry name" value="Transglutaminase-like_sf"/>
</dbReference>
<dbReference type="Gene3D" id="3.90.260.10">
    <property type="entry name" value="Transglutaminase-like"/>
    <property type="match status" value="1"/>
</dbReference>
<dbReference type="Pfam" id="PF00927">
    <property type="entry name" value="Transglut_C"/>
    <property type="match status" value="3"/>
</dbReference>
<dbReference type="InterPro" id="IPR002931">
    <property type="entry name" value="Transglutaminase-like"/>
</dbReference>
<keyword evidence="4" id="KW-1185">Reference proteome</keyword>
<dbReference type="AlphaFoldDB" id="A0A8T2JT58"/>
<dbReference type="PANTHER" id="PTHR11590">
    <property type="entry name" value="PROTEIN-GLUTAMINE GAMMA-GLUTAMYLTRANSFERASE"/>
    <property type="match status" value="1"/>
</dbReference>
<dbReference type="Proteomes" id="UP000812440">
    <property type="component" value="Chromosome 8_10"/>
</dbReference>
<accession>A0A8T2JT58</accession>
<dbReference type="InterPro" id="IPR036238">
    <property type="entry name" value="Transglutaminase_C_sf"/>
</dbReference>
<dbReference type="SUPFAM" id="SSF54001">
    <property type="entry name" value="Cysteine proteinases"/>
    <property type="match status" value="1"/>
</dbReference>
<protein>
    <recommendedName>
        <fullName evidence="2">Transglutaminase-like domain-containing protein</fullName>
    </recommendedName>
</protein>
<feature type="domain" description="Transglutaminase-like" evidence="2">
    <location>
        <begin position="66"/>
        <end position="159"/>
    </location>
</feature>
<dbReference type="GO" id="GO:0003810">
    <property type="term" value="F:protein-glutamine gamma-glutamyltransferase activity"/>
    <property type="evidence" value="ECO:0007669"/>
    <property type="project" value="InterPro"/>
</dbReference>
<dbReference type="InterPro" id="IPR013783">
    <property type="entry name" value="Ig-like_fold"/>
</dbReference>
<dbReference type="Gene3D" id="2.60.40.10">
    <property type="entry name" value="Immunoglobulins"/>
    <property type="match status" value="4"/>
</dbReference>
<organism evidence="3 4">
    <name type="scientific">Hymenochirus boettgeri</name>
    <name type="common">Congo dwarf clawed frog</name>
    <dbReference type="NCBI Taxonomy" id="247094"/>
    <lineage>
        <taxon>Eukaryota</taxon>
        <taxon>Metazoa</taxon>
        <taxon>Chordata</taxon>
        <taxon>Craniata</taxon>
        <taxon>Vertebrata</taxon>
        <taxon>Euteleostomi</taxon>
        <taxon>Amphibia</taxon>
        <taxon>Batrachia</taxon>
        <taxon>Anura</taxon>
        <taxon>Pipoidea</taxon>
        <taxon>Pipidae</taxon>
        <taxon>Pipinae</taxon>
        <taxon>Hymenochirus</taxon>
    </lineage>
</organism>
<gene>
    <name evidence="3" type="ORF">GDO86_014156</name>
</gene>
<dbReference type="Pfam" id="PF01841">
    <property type="entry name" value="Transglut_core"/>
    <property type="match status" value="1"/>
</dbReference>
<dbReference type="PANTHER" id="PTHR11590:SF44">
    <property type="entry name" value="PROTEIN 4.2"/>
    <property type="match status" value="1"/>
</dbReference>
<dbReference type="FunFam" id="2.60.40.10:FF:001480">
    <property type="entry name" value="Erythrocyte membrane protein band 4.2"/>
    <property type="match status" value="1"/>
</dbReference>
<dbReference type="InterPro" id="IPR038765">
    <property type="entry name" value="Papain-like_cys_pep_sf"/>
</dbReference>
<proteinExistence type="inferred from homology"/>
<sequence length="738" mass="84570">MNPYYRKAPKKEYLKRNDPIYVTRVLGDVISRKDEEDRVAFMVKNGRPSYSWISSVPVLHKWFQTECQTLYGHHWVFAAVLCTVLRCLGIPTRLVTNYNSAYDTGCKLQQDIYYNRKGARIHRARSDSICNFHVWNECWMERKDLPPEYSGWQAVDATAQMRHNDSLSVSGPAPVRAIKQRHLGVNYDVGHMFSKLVTDTVVWVQNADGHFKKVHSWSRPVGDSITTKSVGSDMQKDIVHNYKYPKGSEEEKEVLKRDREKMLEDHHHNETRDILLSPASVFISSKSFQIYANDIHFKVTVANVSGEQKDFQLVVGAQPVHDSGFTQAQFWKEEFSFHLKPNEESSVSIQLCHSLYEASLLDNNLLRITALVKDPTYGNVALAEEDIAICNPCLSLQIPNITVQYQPTMAMVHISNPLEETLDDCVVTASGKGLFHNKRKYRCGDMAPGGTLAYPITFTPTQVGARRLYVQLENRKFRSINIFNHLEVLPADVHKWSNHQLKEFQKHTETFHTTSYSEPSVSVYIQSDDIVFYGQNIAIKTVVSNQSWTDKELDILLCAQYMNENGSLCPDFWKAECNVSLQAHSEKSVGTRISHVEYANFMWESSLIRLMCLVKDMTSTASTSRIVTLYKPILSIQMQREALQYQYITAIISITNPIKETLQDCVLTVSGQSLIYRERQYSCGNIDPESTEAYKIRFTPTQIGIHEFHVRFDCNYFRDVRNSKNIEVLPCQNPNVSG</sequence>
<dbReference type="OrthoDB" id="437511at2759"/>
<dbReference type="InterPro" id="IPR008958">
    <property type="entry name" value="Transglutaminase_C"/>
</dbReference>
<evidence type="ECO:0000313" key="3">
    <source>
        <dbReference type="EMBL" id="KAG8446600.1"/>
    </source>
</evidence>
<name>A0A8T2JT58_9PIPI</name>
<reference evidence="3" key="1">
    <citation type="thesis" date="2020" institute="ProQuest LLC" country="789 East Eisenhower Parkway, Ann Arbor, MI, USA">
        <title>Comparative Genomics and Chromosome Evolution.</title>
        <authorList>
            <person name="Mudd A.B."/>
        </authorList>
    </citation>
    <scope>NUCLEOTIDE SEQUENCE</scope>
    <source>
        <strain evidence="3">Female2</strain>
        <tissue evidence="3">Blood</tissue>
    </source>
</reference>
<comment type="caution">
    <text evidence="3">The sequence shown here is derived from an EMBL/GenBank/DDBJ whole genome shotgun (WGS) entry which is preliminary data.</text>
</comment>